<dbReference type="Gene3D" id="3.40.50.1000">
    <property type="entry name" value="HAD superfamily/HAD-like"/>
    <property type="match status" value="1"/>
</dbReference>
<name>A0ABZ3H8R7_9BACT</name>
<sequence>MNFSHHETPSQEGSHISIVHSEDIHILATDLDGTFLESVNKEDDPLYRYLHDNPNIILVFNSGRNIELILPLLDDMSIPTPHYIIGDVGASVLDGANLEPVQPLQHDISKRWYKTLDSIADLREQLETLERQDQPQERRLSYYVTSSTIPRELVDELSTRECDVLHSNEIYLDILPKGTSKGSTLEALVEHLGVPKERVIVAGDTLNDLSMYQHGFKGVVLNNAETPLKEAASQIEHAYFSKAPGTHGILEAMHHFGIAEAQEVVEAPAPAYGNADLVMVYHRLPFQEVEEAGKIVRKKHTSPNGILPTLLGFFANGEKGSWVAWSKCESRTPEDFEKHVEVDKERYEHLRVCRVPLTAYDVKIFYEVFSKEAFWLLLHSFHEKAVFNHDHWKHFCEVNRIFAENTAAEAAEGAVVWIHDYNLWMVPGYLRQLRPDVKIAFYHHTPFPSADIFNMLPWRRDIINSLLQCDYVGFHIPQYVDNFVNTVRSNTQIEVNSRKNAAPLFKTYGCAIGVDDYADSFTTELNTVRLGAHPVGINCGYIEQLAASDHVQTLYHKIRDEIGDNKLIVSIERTDYTKGPVDKLKAYEHFLETHPQMRGKINLFMVCTPPAKGMAIYEEITQDIAYHVGLINGRFGSYKWTPIHYVNRVIPFEDVIAYNCAADIGWVTPLRDGLNLVAKEYVAAQHAIGGNGALVLSEFAGAAVELHGAFLANPYDKVDMSNTLMQALEAPEKERISRLQRMSNIIHRYDVNAWGQDFLSSVTESD</sequence>
<dbReference type="InterPro" id="IPR006379">
    <property type="entry name" value="HAD-SF_hydro_IIB"/>
</dbReference>
<dbReference type="Pfam" id="PF05116">
    <property type="entry name" value="S6PP"/>
    <property type="match status" value="1"/>
</dbReference>
<dbReference type="Gene3D" id="3.90.1070.10">
    <property type="match status" value="1"/>
</dbReference>
<dbReference type="InterPro" id="IPR006380">
    <property type="entry name" value="SPP-like_dom"/>
</dbReference>
<dbReference type="SFLD" id="SFLDG01141">
    <property type="entry name" value="C2.B.1:_Sucrose_Phosphatase_Li"/>
    <property type="match status" value="1"/>
</dbReference>
<dbReference type="GO" id="GO:0033828">
    <property type="term" value="F:glucosylglycerol-phosphate synthase activity"/>
    <property type="evidence" value="ECO:0007669"/>
    <property type="project" value="UniProtKB-EC"/>
</dbReference>
<dbReference type="EC" id="2.4.1.213" evidence="3"/>
<dbReference type="InterPro" id="IPR023214">
    <property type="entry name" value="HAD_sf"/>
</dbReference>
<dbReference type="InterPro" id="IPR001830">
    <property type="entry name" value="Glyco_trans_20"/>
</dbReference>
<evidence type="ECO:0000259" key="2">
    <source>
        <dbReference type="Pfam" id="PF05116"/>
    </source>
</evidence>
<dbReference type="SFLD" id="SFLDG01140">
    <property type="entry name" value="C2.B:_Phosphomannomutase_and_P"/>
    <property type="match status" value="1"/>
</dbReference>
<gene>
    <name evidence="3" type="primary">ggpS</name>
    <name evidence="3" type="ORF">WCY31_09625</name>
</gene>
<keyword evidence="3" id="KW-0808">Transferase</keyword>
<comment type="similarity">
    <text evidence="1">Belongs to the glycosyltransferase 20 family.</text>
</comment>
<keyword evidence="4" id="KW-1185">Reference proteome</keyword>
<dbReference type="SFLD" id="SFLDS00003">
    <property type="entry name" value="Haloacid_Dehalogenase"/>
    <property type="match status" value="1"/>
</dbReference>
<dbReference type="Proteomes" id="UP001447842">
    <property type="component" value="Chromosome"/>
</dbReference>
<dbReference type="NCBIfam" id="TIGR02398">
    <property type="entry name" value="gluc_glyc_Psyn"/>
    <property type="match status" value="1"/>
</dbReference>
<organism evidence="3 4">
    <name type="scientific">Sulfurimonas diazotrophicus</name>
    <dbReference type="NCBI Taxonomy" id="3131939"/>
    <lineage>
        <taxon>Bacteria</taxon>
        <taxon>Pseudomonadati</taxon>
        <taxon>Campylobacterota</taxon>
        <taxon>Epsilonproteobacteria</taxon>
        <taxon>Campylobacterales</taxon>
        <taxon>Sulfurimonadaceae</taxon>
        <taxon>Sulfurimonas</taxon>
    </lineage>
</organism>
<dbReference type="RefSeq" id="WP_345972212.1">
    <property type="nucleotide sequence ID" value="NZ_CP147920.1"/>
</dbReference>
<dbReference type="EMBL" id="CP147920">
    <property type="protein sequence ID" value="XAU14503.1"/>
    <property type="molecule type" value="Genomic_DNA"/>
</dbReference>
<evidence type="ECO:0000313" key="3">
    <source>
        <dbReference type="EMBL" id="XAU14503.1"/>
    </source>
</evidence>
<dbReference type="SUPFAM" id="SSF56784">
    <property type="entry name" value="HAD-like"/>
    <property type="match status" value="1"/>
</dbReference>
<evidence type="ECO:0000256" key="1">
    <source>
        <dbReference type="ARBA" id="ARBA00008799"/>
    </source>
</evidence>
<reference evidence="3 4" key="1">
    <citation type="submission" date="2024-03" db="EMBL/GenBank/DDBJ databases">
        <title>Sulfurimonas sp. HSL3-1.</title>
        <authorList>
            <person name="Wang S."/>
        </authorList>
    </citation>
    <scope>NUCLEOTIDE SEQUENCE [LARGE SCALE GENOMIC DNA]</scope>
    <source>
        <strain evidence="3 4">HSL3-1</strain>
    </source>
</reference>
<dbReference type="InterPro" id="IPR036412">
    <property type="entry name" value="HAD-like_sf"/>
</dbReference>
<proteinExistence type="inferred from homology"/>
<dbReference type="NCBIfam" id="TIGR01484">
    <property type="entry name" value="HAD-SF-IIB"/>
    <property type="match status" value="1"/>
</dbReference>
<dbReference type="Pfam" id="PF00982">
    <property type="entry name" value="Glyco_transf_20"/>
    <property type="match status" value="1"/>
</dbReference>
<dbReference type="CDD" id="cd03788">
    <property type="entry name" value="GT20_TPS"/>
    <property type="match status" value="1"/>
</dbReference>
<dbReference type="PANTHER" id="PTHR10788">
    <property type="entry name" value="TREHALOSE-6-PHOSPHATE SYNTHASE"/>
    <property type="match status" value="1"/>
</dbReference>
<accession>A0ABZ3H8R7</accession>
<dbReference type="InterPro" id="IPR012764">
    <property type="entry name" value="Gluc_glyc_Psyn"/>
</dbReference>
<evidence type="ECO:0000313" key="4">
    <source>
        <dbReference type="Proteomes" id="UP001447842"/>
    </source>
</evidence>
<dbReference type="Gene3D" id="3.40.50.2000">
    <property type="entry name" value="Glycogen Phosphorylase B"/>
    <property type="match status" value="2"/>
</dbReference>
<dbReference type="PANTHER" id="PTHR10788:SF106">
    <property type="entry name" value="BCDNA.GH08860"/>
    <property type="match status" value="1"/>
</dbReference>
<dbReference type="SUPFAM" id="SSF53756">
    <property type="entry name" value="UDP-Glycosyltransferase/glycogen phosphorylase"/>
    <property type="match status" value="1"/>
</dbReference>
<keyword evidence="3" id="KW-0328">Glycosyltransferase</keyword>
<protein>
    <submittedName>
        <fullName evidence="3">Glucosylglycerol-phosphate synthase</fullName>
        <ecNumber evidence="3">2.4.1.213</ecNumber>
    </submittedName>
</protein>
<feature type="domain" description="Sucrose phosphatase-like" evidence="2">
    <location>
        <begin position="26"/>
        <end position="257"/>
    </location>
</feature>